<dbReference type="GO" id="GO:0016491">
    <property type="term" value="F:oxidoreductase activity"/>
    <property type="evidence" value="ECO:0007669"/>
    <property type="project" value="UniProtKB-KW"/>
</dbReference>
<name>A0A381SR22_9ZZZZ</name>
<dbReference type="SUPFAM" id="SSF51197">
    <property type="entry name" value="Clavaminate synthase-like"/>
    <property type="match status" value="1"/>
</dbReference>
<dbReference type="InterPro" id="IPR005123">
    <property type="entry name" value="Oxoglu/Fe-dep_dioxygenase_dom"/>
</dbReference>
<sequence>MSLPFSVLSLNLWEKDPEDFSLQLGKNFHNTGFCGISDHALNKGLVDEVLEIFKEFFSLPKSKKMAYFEPNLGGARGYTPIKIETPKGGYEADVKEFWQTGRNISIDDPFSKWMPQNKSVKEIPEFSKKIDELFSEFDLLGQSLLQSIALFLDLEESYFETIANKGNSVMRSIHYPPVRKDDEGERSGAHEDINLITLLIGGHQPGLEIKNKDNEWISVDTAPEVLVCNIGDMLQRLTNHKLVSTTHRVNAPIETMDISRFSIPFFVHPNPDWLIETLDSCCTQENPKRYIEPILAEDYLQERLKEIKLIS</sequence>
<dbReference type="Gene3D" id="2.60.120.330">
    <property type="entry name" value="B-lactam Antibiotic, Isopenicillin N Synthase, Chain"/>
    <property type="match status" value="1"/>
</dbReference>
<evidence type="ECO:0000256" key="1">
    <source>
        <dbReference type="ARBA" id="ARBA00008056"/>
    </source>
</evidence>
<dbReference type="GO" id="GO:0046872">
    <property type="term" value="F:metal ion binding"/>
    <property type="evidence" value="ECO:0007669"/>
    <property type="project" value="UniProtKB-KW"/>
</dbReference>
<evidence type="ECO:0000256" key="2">
    <source>
        <dbReference type="ARBA" id="ARBA00022723"/>
    </source>
</evidence>
<dbReference type="InterPro" id="IPR027443">
    <property type="entry name" value="IPNS-like_sf"/>
</dbReference>
<dbReference type="AlphaFoldDB" id="A0A381SR22"/>
<dbReference type="PANTHER" id="PTHR10209">
    <property type="entry name" value="OXIDOREDUCTASE, 2OG-FE II OXYGENASE FAMILY PROTEIN"/>
    <property type="match status" value="1"/>
</dbReference>
<proteinExistence type="inferred from homology"/>
<comment type="similarity">
    <text evidence="1">Belongs to the iron/ascorbate-dependent oxidoreductase family.</text>
</comment>
<gene>
    <name evidence="6" type="ORF">METZ01_LOCUS59294</name>
</gene>
<evidence type="ECO:0000313" key="6">
    <source>
        <dbReference type="EMBL" id="SVA06440.1"/>
    </source>
</evidence>
<keyword evidence="4" id="KW-0408">Iron</keyword>
<dbReference type="EMBL" id="UINC01003451">
    <property type="protein sequence ID" value="SVA06440.1"/>
    <property type="molecule type" value="Genomic_DNA"/>
</dbReference>
<keyword evidence="2" id="KW-0479">Metal-binding</keyword>
<protein>
    <recommendedName>
        <fullName evidence="5">Fe2OG dioxygenase domain-containing protein</fullName>
    </recommendedName>
</protein>
<dbReference type="InterPro" id="IPR026992">
    <property type="entry name" value="DIOX_N"/>
</dbReference>
<feature type="domain" description="Fe2OG dioxygenase" evidence="5">
    <location>
        <begin position="165"/>
        <end position="269"/>
    </location>
</feature>
<evidence type="ECO:0000256" key="3">
    <source>
        <dbReference type="ARBA" id="ARBA00023002"/>
    </source>
</evidence>
<accession>A0A381SR22</accession>
<dbReference type="InterPro" id="IPR044861">
    <property type="entry name" value="IPNS-like_FE2OG_OXY"/>
</dbReference>
<dbReference type="PANTHER" id="PTHR10209:SF881">
    <property type="entry name" value="FI07970P-RELATED"/>
    <property type="match status" value="1"/>
</dbReference>
<evidence type="ECO:0000259" key="5">
    <source>
        <dbReference type="PROSITE" id="PS51471"/>
    </source>
</evidence>
<evidence type="ECO:0000256" key="4">
    <source>
        <dbReference type="ARBA" id="ARBA00023004"/>
    </source>
</evidence>
<dbReference type="Pfam" id="PF14226">
    <property type="entry name" value="DIOX_N"/>
    <property type="match status" value="1"/>
</dbReference>
<reference evidence="6" key="1">
    <citation type="submission" date="2018-05" db="EMBL/GenBank/DDBJ databases">
        <authorList>
            <person name="Lanie J.A."/>
            <person name="Ng W.-L."/>
            <person name="Kazmierczak K.M."/>
            <person name="Andrzejewski T.M."/>
            <person name="Davidsen T.M."/>
            <person name="Wayne K.J."/>
            <person name="Tettelin H."/>
            <person name="Glass J.I."/>
            <person name="Rusch D."/>
            <person name="Podicherti R."/>
            <person name="Tsui H.-C.T."/>
            <person name="Winkler M.E."/>
        </authorList>
    </citation>
    <scope>NUCLEOTIDE SEQUENCE</scope>
</reference>
<dbReference type="Pfam" id="PF03171">
    <property type="entry name" value="2OG-FeII_Oxy"/>
    <property type="match status" value="1"/>
</dbReference>
<dbReference type="PROSITE" id="PS51471">
    <property type="entry name" value="FE2OG_OXY"/>
    <property type="match status" value="1"/>
</dbReference>
<keyword evidence="3" id="KW-0560">Oxidoreductase</keyword>
<organism evidence="6">
    <name type="scientific">marine metagenome</name>
    <dbReference type="NCBI Taxonomy" id="408172"/>
    <lineage>
        <taxon>unclassified sequences</taxon>
        <taxon>metagenomes</taxon>
        <taxon>ecological metagenomes</taxon>
    </lineage>
</organism>